<comment type="caution">
    <text evidence="15">The sequence shown here is derived from an EMBL/GenBank/DDBJ whole genome shotgun (WGS) entry which is preliminary data.</text>
</comment>
<keyword evidence="6 13" id="KW-0133">Cell shape</keyword>
<dbReference type="GO" id="GO:0019277">
    <property type="term" value="P:UDP-N-acetylgalactosamine biosynthetic process"/>
    <property type="evidence" value="ECO:0007669"/>
    <property type="project" value="InterPro"/>
</dbReference>
<dbReference type="HAMAP" id="MF_00111">
    <property type="entry name" value="MurA"/>
    <property type="match status" value="1"/>
</dbReference>
<dbReference type="GO" id="GO:0071555">
    <property type="term" value="P:cell wall organization"/>
    <property type="evidence" value="ECO:0007669"/>
    <property type="project" value="UniProtKB-KW"/>
</dbReference>
<dbReference type="CDD" id="cd01555">
    <property type="entry name" value="UdpNAET"/>
    <property type="match status" value="1"/>
</dbReference>
<accession>A0A512L9M9</accession>
<evidence type="ECO:0000256" key="13">
    <source>
        <dbReference type="HAMAP-Rule" id="MF_00111"/>
    </source>
</evidence>
<reference evidence="15 16" key="1">
    <citation type="submission" date="2019-07" db="EMBL/GenBank/DDBJ databases">
        <title>Whole genome shotgun sequence of Thiobacillus plumbophilus NBRC 107929.</title>
        <authorList>
            <person name="Hosoyama A."/>
            <person name="Uohara A."/>
            <person name="Ohji S."/>
            <person name="Ichikawa N."/>
        </authorList>
    </citation>
    <scope>NUCLEOTIDE SEQUENCE [LARGE SCALE GENOMIC DNA]</scope>
    <source>
        <strain evidence="15 16">NBRC 107929</strain>
    </source>
</reference>
<proteinExistence type="inferred from homology"/>
<feature type="binding site" evidence="13">
    <location>
        <begin position="122"/>
        <end position="126"/>
    </location>
    <ligand>
        <name>UDP-N-acetyl-alpha-D-glucosamine</name>
        <dbReference type="ChEBI" id="CHEBI:57705"/>
    </ligand>
</feature>
<keyword evidence="8 13" id="KW-0131">Cell cycle</keyword>
<keyword evidence="5 13" id="KW-0808">Transferase</keyword>
<keyword evidence="9 13" id="KW-0961">Cell wall biogenesis/degradation</keyword>
<dbReference type="EMBL" id="BKAD01000025">
    <property type="protein sequence ID" value="GEP31179.1"/>
    <property type="molecule type" value="Genomic_DNA"/>
</dbReference>
<organism evidence="15 16">
    <name type="scientific">Sulfuriferula plumbiphila</name>
    <dbReference type="NCBI Taxonomy" id="171865"/>
    <lineage>
        <taxon>Bacteria</taxon>
        <taxon>Pseudomonadati</taxon>
        <taxon>Pseudomonadota</taxon>
        <taxon>Betaproteobacteria</taxon>
        <taxon>Nitrosomonadales</taxon>
        <taxon>Sulfuricellaceae</taxon>
        <taxon>Sulfuriferula</taxon>
    </lineage>
</organism>
<dbReference type="EC" id="2.5.1.7" evidence="13"/>
<evidence type="ECO:0000256" key="3">
    <source>
        <dbReference type="ARBA" id="ARBA00022490"/>
    </source>
</evidence>
<dbReference type="InterPro" id="IPR001986">
    <property type="entry name" value="Enolpyruvate_Tfrase_dom"/>
</dbReference>
<evidence type="ECO:0000256" key="4">
    <source>
        <dbReference type="ARBA" id="ARBA00022618"/>
    </source>
</evidence>
<comment type="subcellular location">
    <subcellularLocation>
        <location evidence="1 13">Cytoplasm</location>
    </subcellularLocation>
</comment>
<sequence length="417" mass="44889">MDKLAMQGGVRLSGEVRISGAKNAALPMLCAGLLSADILRLENLPKLKDISTSLTLLGHIGMQVSLDDQGGVALQAAHLDRLEAPYELVKTMRASILVLGPILARYGEARVSLPGGCAIGSRPVDLHIKGLQAMGAEIHIEHGYIHAKASRLKGARIFMDTVTVTGTENLMMAATLADGMTVLENAAREPEVVDLANCLIAMGARIEGAGSDVIFIHGVDRLHGATHKIMPDRIETGTYLVAAAITQGQVRLLNTRADIIESVLDKLREAGAHIDVGNDWISLEMHTRPKAVNLKTAPYPAFPTDMQAQFMALNCIAEGVGTVTETIFENRFMHVQEMQRLGADIAVEGNTALVRGVDRLEGAVVMATDLRASASLVLAALVAEGESIIERIYHIDRGYECIEEKFAQLGARIRRIK</sequence>
<dbReference type="NCBIfam" id="NF006873">
    <property type="entry name" value="PRK09369.1"/>
    <property type="match status" value="1"/>
</dbReference>
<dbReference type="Pfam" id="PF00275">
    <property type="entry name" value="EPSP_synthase"/>
    <property type="match status" value="1"/>
</dbReference>
<dbReference type="GO" id="GO:0008360">
    <property type="term" value="P:regulation of cell shape"/>
    <property type="evidence" value="ECO:0007669"/>
    <property type="project" value="UniProtKB-KW"/>
</dbReference>
<dbReference type="RefSeq" id="WP_147073928.1">
    <property type="nucleotide sequence ID" value="NZ_AP021884.1"/>
</dbReference>
<evidence type="ECO:0000259" key="14">
    <source>
        <dbReference type="Pfam" id="PF00275"/>
    </source>
</evidence>
<evidence type="ECO:0000256" key="1">
    <source>
        <dbReference type="ARBA" id="ARBA00004496"/>
    </source>
</evidence>
<dbReference type="InterPro" id="IPR005750">
    <property type="entry name" value="UDP_GlcNAc_COvinyl_MurA"/>
</dbReference>
<keyword evidence="7 13" id="KW-0573">Peptidoglycan synthesis</keyword>
<dbReference type="PANTHER" id="PTHR43783:SF1">
    <property type="entry name" value="UDP-N-ACETYLGLUCOSAMINE 1-CARBOXYVINYLTRANSFERASE"/>
    <property type="match status" value="1"/>
</dbReference>
<dbReference type="Gene3D" id="3.65.10.10">
    <property type="entry name" value="Enolpyruvate transferase domain"/>
    <property type="match status" value="2"/>
</dbReference>
<dbReference type="NCBIfam" id="TIGR01072">
    <property type="entry name" value="murA"/>
    <property type="match status" value="1"/>
</dbReference>
<feature type="binding site" evidence="13">
    <location>
        <position position="327"/>
    </location>
    <ligand>
        <name>UDP-N-acetyl-alpha-D-glucosamine</name>
        <dbReference type="ChEBI" id="CHEBI:57705"/>
    </ligand>
</feature>
<keyword evidence="3 13" id="KW-0963">Cytoplasm</keyword>
<comment type="similarity">
    <text evidence="11 13">Belongs to the EPSP synthase family. MurA subfamily.</text>
</comment>
<dbReference type="InterPro" id="IPR050068">
    <property type="entry name" value="MurA_subfamily"/>
</dbReference>
<dbReference type="OrthoDB" id="9803760at2"/>
<keyword evidence="16" id="KW-1185">Reference proteome</keyword>
<evidence type="ECO:0000256" key="11">
    <source>
        <dbReference type="ARBA" id="ARBA00038367"/>
    </source>
</evidence>
<dbReference type="FunFam" id="3.65.10.10:FF:000002">
    <property type="entry name" value="UDP-N-acetylglucosamine 1-carboxyvinyltransferase"/>
    <property type="match status" value="1"/>
</dbReference>
<comment type="caution">
    <text evidence="13">Lacks conserved residue(s) required for the propagation of feature annotation.</text>
</comment>
<gene>
    <name evidence="13 15" type="primary">murA</name>
    <name evidence="15" type="ORF">TPL01_23170</name>
</gene>
<dbReference type="AlphaFoldDB" id="A0A512L9M9"/>
<feature type="binding site" evidence="13">
    <location>
        <begin position="22"/>
        <end position="23"/>
    </location>
    <ligand>
        <name>phosphoenolpyruvate</name>
        <dbReference type="ChEBI" id="CHEBI:58702"/>
    </ligand>
</feature>
<evidence type="ECO:0000313" key="16">
    <source>
        <dbReference type="Proteomes" id="UP000321337"/>
    </source>
</evidence>
<dbReference type="GO" id="GO:0008760">
    <property type="term" value="F:UDP-N-acetylglucosamine 1-carboxyvinyltransferase activity"/>
    <property type="evidence" value="ECO:0007669"/>
    <property type="project" value="UniProtKB-UniRule"/>
</dbReference>
<protein>
    <recommendedName>
        <fullName evidence="13">UDP-N-acetylglucosamine 1-carboxyvinyltransferase</fullName>
        <ecNumber evidence="13">2.5.1.7</ecNumber>
    </recommendedName>
    <alternativeName>
        <fullName evidence="13">Enoylpyruvate transferase</fullName>
    </alternativeName>
    <alternativeName>
        <fullName evidence="13">UDP-N-acetylglucosamine enolpyruvyl transferase</fullName>
        <shortName evidence="13">EPT</shortName>
    </alternativeName>
</protein>
<evidence type="ECO:0000256" key="5">
    <source>
        <dbReference type="ARBA" id="ARBA00022679"/>
    </source>
</evidence>
<feature type="binding site" evidence="13">
    <location>
        <position position="305"/>
    </location>
    <ligand>
        <name>UDP-N-acetyl-alpha-D-glucosamine</name>
        <dbReference type="ChEBI" id="CHEBI:57705"/>
    </ligand>
</feature>
<feature type="binding site" evidence="13">
    <location>
        <position position="93"/>
    </location>
    <ligand>
        <name>UDP-N-acetyl-alpha-D-glucosamine</name>
        <dbReference type="ChEBI" id="CHEBI:57705"/>
    </ligand>
</feature>
<dbReference type="InterPro" id="IPR013792">
    <property type="entry name" value="RNA3'P_cycl/enolpyr_Trfase_a/b"/>
</dbReference>
<dbReference type="GO" id="GO:0005737">
    <property type="term" value="C:cytoplasm"/>
    <property type="evidence" value="ECO:0007669"/>
    <property type="project" value="UniProtKB-SubCell"/>
</dbReference>
<evidence type="ECO:0000256" key="2">
    <source>
        <dbReference type="ARBA" id="ARBA00004752"/>
    </source>
</evidence>
<feature type="domain" description="Enolpyruvate transferase" evidence="14">
    <location>
        <begin position="7"/>
        <end position="405"/>
    </location>
</feature>
<keyword evidence="4 13" id="KW-0132">Cell division</keyword>
<evidence type="ECO:0000313" key="15">
    <source>
        <dbReference type="EMBL" id="GEP31179.1"/>
    </source>
</evidence>
<dbReference type="UniPathway" id="UPA00219"/>
<dbReference type="Proteomes" id="UP000321337">
    <property type="component" value="Unassembled WGS sequence"/>
</dbReference>
<feature type="active site" description="Proton donor" evidence="13">
    <location>
        <position position="117"/>
    </location>
</feature>
<evidence type="ECO:0000256" key="12">
    <source>
        <dbReference type="ARBA" id="ARBA00047527"/>
    </source>
</evidence>
<name>A0A512L9M9_9PROT</name>
<feature type="modified residue" description="2-(S-cysteinyl)pyruvic acid O-phosphothioketal" evidence="13">
    <location>
        <position position="117"/>
    </location>
</feature>
<dbReference type="SUPFAM" id="SSF55205">
    <property type="entry name" value="EPT/RTPC-like"/>
    <property type="match status" value="1"/>
</dbReference>
<comment type="catalytic activity">
    <reaction evidence="12 13">
        <text>phosphoenolpyruvate + UDP-N-acetyl-alpha-D-glucosamine = UDP-N-acetyl-3-O-(1-carboxyvinyl)-alpha-D-glucosamine + phosphate</text>
        <dbReference type="Rhea" id="RHEA:18681"/>
        <dbReference type="ChEBI" id="CHEBI:43474"/>
        <dbReference type="ChEBI" id="CHEBI:57705"/>
        <dbReference type="ChEBI" id="CHEBI:58702"/>
        <dbReference type="ChEBI" id="CHEBI:68483"/>
        <dbReference type="EC" id="2.5.1.7"/>
    </reaction>
</comment>
<dbReference type="GO" id="GO:0009252">
    <property type="term" value="P:peptidoglycan biosynthetic process"/>
    <property type="evidence" value="ECO:0007669"/>
    <property type="project" value="UniProtKB-UniRule"/>
</dbReference>
<evidence type="ECO:0000256" key="9">
    <source>
        <dbReference type="ARBA" id="ARBA00023316"/>
    </source>
</evidence>
<dbReference type="InterPro" id="IPR036968">
    <property type="entry name" value="Enolpyruvate_Tfrase_sf"/>
</dbReference>
<dbReference type="GO" id="GO:0051301">
    <property type="term" value="P:cell division"/>
    <property type="evidence" value="ECO:0007669"/>
    <property type="project" value="UniProtKB-KW"/>
</dbReference>
<comment type="pathway">
    <text evidence="2 13">Cell wall biogenesis; peptidoglycan biosynthesis.</text>
</comment>
<comment type="function">
    <text evidence="13">Cell wall formation. Adds enolpyruvyl to UDP-N-acetylglucosamine.</text>
</comment>
<dbReference type="PANTHER" id="PTHR43783">
    <property type="entry name" value="UDP-N-ACETYLGLUCOSAMINE 1-CARBOXYVINYLTRANSFERASE"/>
    <property type="match status" value="1"/>
</dbReference>
<evidence type="ECO:0000256" key="6">
    <source>
        <dbReference type="ARBA" id="ARBA00022960"/>
    </source>
</evidence>
<keyword evidence="10 13" id="KW-0670">Pyruvate</keyword>
<evidence type="ECO:0000256" key="10">
    <source>
        <dbReference type="ARBA" id="ARBA00023317"/>
    </source>
</evidence>
<evidence type="ECO:0000256" key="8">
    <source>
        <dbReference type="ARBA" id="ARBA00023306"/>
    </source>
</evidence>
<evidence type="ECO:0000256" key="7">
    <source>
        <dbReference type="ARBA" id="ARBA00022984"/>
    </source>
</evidence>